<feature type="chain" id="PRO_5025399825" evidence="1">
    <location>
        <begin position="25"/>
        <end position="103"/>
    </location>
</feature>
<name>A0A6B0UII2_IXORI</name>
<sequence>MEKAMGLLLGAFFMFNICYPPGCPLTMEFLQRYFGQINPLKGRGKGPTSGFAPKLLSLLQMLLHWSIAADTDDSDASRKTPTTTTQAASSMLSFVIVHFIWRS</sequence>
<protein>
    <submittedName>
        <fullName evidence="2">Putative secreted protein</fullName>
    </submittedName>
</protein>
<feature type="signal peptide" evidence="1">
    <location>
        <begin position="1"/>
        <end position="24"/>
    </location>
</feature>
<accession>A0A6B0UII2</accession>
<dbReference type="EMBL" id="GIFC01006600">
    <property type="protein sequence ID" value="MXU88683.1"/>
    <property type="molecule type" value="Transcribed_RNA"/>
</dbReference>
<reference evidence="2" key="1">
    <citation type="submission" date="2019-12" db="EMBL/GenBank/DDBJ databases">
        <title>An insight into the sialome of adult female Ixodes ricinus ticks feeding for 6 days.</title>
        <authorList>
            <person name="Perner J."/>
            <person name="Ribeiro J.M.C."/>
        </authorList>
    </citation>
    <scope>NUCLEOTIDE SEQUENCE</scope>
    <source>
        <strain evidence="2">Semi-engorged</strain>
        <tissue evidence="2">Salivary glands</tissue>
    </source>
</reference>
<proteinExistence type="predicted"/>
<evidence type="ECO:0000256" key="1">
    <source>
        <dbReference type="SAM" id="SignalP"/>
    </source>
</evidence>
<evidence type="ECO:0000313" key="2">
    <source>
        <dbReference type="EMBL" id="MXU88683.1"/>
    </source>
</evidence>
<dbReference type="AlphaFoldDB" id="A0A6B0UII2"/>
<keyword evidence="1" id="KW-0732">Signal</keyword>
<organism evidence="2">
    <name type="scientific">Ixodes ricinus</name>
    <name type="common">Common tick</name>
    <name type="synonym">Acarus ricinus</name>
    <dbReference type="NCBI Taxonomy" id="34613"/>
    <lineage>
        <taxon>Eukaryota</taxon>
        <taxon>Metazoa</taxon>
        <taxon>Ecdysozoa</taxon>
        <taxon>Arthropoda</taxon>
        <taxon>Chelicerata</taxon>
        <taxon>Arachnida</taxon>
        <taxon>Acari</taxon>
        <taxon>Parasitiformes</taxon>
        <taxon>Ixodida</taxon>
        <taxon>Ixodoidea</taxon>
        <taxon>Ixodidae</taxon>
        <taxon>Ixodinae</taxon>
        <taxon>Ixodes</taxon>
    </lineage>
</organism>